<evidence type="ECO:0000313" key="1">
    <source>
        <dbReference type="EMBL" id="ODG93737.1"/>
    </source>
</evidence>
<sequence length="76" mass="9252">MKKRLRRKKHPVEENKWDWAWLYYAGTTLLNMDDKTFWSSTLRKLVLLIDEHLKINGMVDEEEQETPVDQIPFLMM</sequence>
<proteinExistence type="predicted"/>
<protein>
    <submittedName>
        <fullName evidence="1">Uncharacterized protein</fullName>
    </submittedName>
</protein>
<reference evidence="1 2" key="1">
    <citation type="submission" date="2016-07" db="EMBL/GenBank/DDBJ databases">
        <authorList>
            <person name="Townsley L."/>
            <person name="Shank E.A."/>
        </authorList>
    </citation>
    <scope>NUCLEOTIDE SEQUENCE [LARGE SCALE GENOMIC DNA]</scope>
    <source>
        <strain evidence="1 2">CH01</strain>
    </source>
</reference>
<comment type="caution">
    <text evidence="1">The sequence shown here is derived from an EMBL/GenBank/DDBJ whole genome shotgun (WGS) entry which is preliminary data.</text>
</comment>
<organism evidence="1 2">
    <name type="scientific">Gottfriedia luciferensis</name>
    <dbReference type="NCBI Taxonomy" id="178774"/>
    <lineage>
        <taxon>Bacteria</taxon>
        <taxon>Bacillati</taxon>
        <taxon>Bacillota</taxon>
        <taxon>Bacilli</taxon>
        <taxon>Bacillales</taxon>
        <taxon>Bacillaceae</taxon>
        <taxon>Gottfriedia</taxon>
    </lineage>
</organism>
<gene>
    <name evidence="1" type="ORF">BED47_00785</name>
</gene>
<evidence type="ECO:0000313" key="2">
    <source>
        <dbReference type="Proteomes" id="UP000094580"/>
    </source>
</evidence>
<keyword evidence="2" id="KW-1185">Reference proteome</keyword>
<name>A0ABX2ZVN4_9BACI</name>
<dbReference type="Proteomes" id="UP000094580">
    <property type="component" value="Unassembled WGS sequence"/>
</dbReference>
<dbReference type="EMBL" id="MDKC01000001">
    <property type="protein sequence ID" value="ODG93737.1"/>
    <property type="molecule type" value="Genomic_DNA"/>
</dbReference>
<accession>A0ABX2ZVN4</accession>